<dbReference type="Proteomes" id="UP000776276">
    <property type="component" value="Unassembled WGS sequence"/>
</dbReference>
<keyword evidence="1 6" id="KW-0963">Cytoplasm</keyword>
<feature type="binding site" evidence="6">
    <location>
        <position position="139"/>
    </location>
    <ligand>
        <name>Mg(2+)</name>
        <dbReference type="ChEBI" id="CHEBI:18420"/>
        <label>1</label>
    </ligand>
</feature>
<feature type="binding site" evidence="6">
    <location>
        <position position="7"/>
    </location>
    <ligand>
        <name>Mg(2+)</name>
        <dbReference type="ChEBI" id="CHEBI:18420"/>
        <label>1</label>
    </ligand>
</feature>
<feature type="active site" evidence="6">
    <location>
        <position position="7"/>
    </location>
</feature>
<evidence type="ECO:0000256" key="5">
    <source>
        <dbReference type="ARBA" id="ARBA00022801"/>
    </source>
</evidence>
<comment type="cofactor">
    <cofactor evidence="6">
        <name>Mg(2+)</name>
        <dbReference type="ChEBI" id="CHEBI:18420"/>
    </cofactor>
    <text evidence="6">Binds 2 Mg(2+) ion per subunit.</text>
</comment>
<dbReference type="InterPro" id="IPR020563">
    <property type="entry name" value="X-over_junc_endoDNase_Mg_BS"/>
</dbReference>
<evidence type="ECO:0000256" key="6">
    <source>
        <dbReference type="HAMAP-Rule" id="MF_00034"/>
    </source>
</evidence>
<gene>
    <name evidence="6 8" type="primary">ruvC</name>
    <name evidence="8" type="ORF">KOF26_03245</name>
</gene>
<comment type="subcellular location">
    <subcellularLocation>
        <location evidence="6">Cytoplasm</location>
    </subcellularLocation>
</comment>
<comment type="function">
    <text evidence="6">The RuvA-RuvB-RuvC complex processes Holliday junction (HJ) DNA during genetic recombination and DNA repair. Endonuclease that resolves HJ intermediates. Cleaves cruciform DNA by making single-stranded nicks across the HJ at symmetrical positions within the homologous arms, yielding a 5'-phosphate and a 3'-hydroxyl group; requires a central core of homology in the junction. The consensus cleavage sequence is 5'-(A/T)TT(C/G)-3'. Cleavage occurs on the 3'-side of the TT dinucleotide at the point of strand exchange. HJ branch migration catalyzed by RuvA-RuvB allows RuvC to scan DNA until it finds its consensus sequence, where it cleaves and resolves the cruciform DNA.</text>
</comment>
<feature type="binding site" evidence="6">
    <location>
        <position position="67"/>
    </location>
    <ligand>
        <name>Mg(2+)</name>
        <dbReference type="ChEBI" id="CHEBI:18420"/>
        <label>2</label>
    </ligand>
</feature>
<name>A0ABS6BGB2_9SPHN</name>
<dbReference type="PANTHER" id="PTHR30194:SF3">
    <property type="entry name" value="CROSSOVER JUNCTION ENDODEOXYRIBONUCLEASE RUVC"/>
    <property type="match status" value="1"/>
</dbReference>
<dbReference type="EC" id="3.1.21.10" evidence="6 7"/>
<evidence type="ECO:0000256" key="3">
    <source>
        <dbReference type="ARBA" id="ARBA00022723"/>
    </source>
</evidence>
<sequence length="165" mass="16907">MIILGLDPGLACTGWGVIARAGNRLSHIANGQVRTDAKAALSDRLVTLFDALTDIMLRHQPDAVAAEEVFANTNPQSTLKLGQARGVVLLAAARSGVTVGEYAPRLVKKALVGTGSAEKGQVEAMVARLLPGAAIAGADAADALAVAITHAHHLGLAHAIRRSVA</sequence>
<feature type="active site" evidence="6">
    <location>
        <position position="67"/>
    </location>
</feature>
<dbReference type="NCBIfam" id="TIGR00228">
    <property type="entry name" value="ruvC"/>
    <property type="match status" value="1"/>
</dbReference>
<keyword evidence="6" id="KW-0227">DNA damage</keyword>
<keyword evidence="6" id="KW-0460">Magnesium</keyword>
<keyword evidence="9" id="KW-1185">Reference proteome</keyword>
<protein>
    <recommendedName>
        <fullName evidence="6 7">Crossover junction endodeoxyribonuclease RuvC</fullName>
        <ecNumber evidence="6 7">3.1.21.10</ecNumber>
    </recommendedName>
    <alternativeName>
        <fullName evidence="6">Holliday junction nuclease RuvC</fullName>
    </alternativeName>
    <alternativeName>
        <fullName evidence="6">Holliday junction resolvase RuvC</fullName>
    </alternativeName>
</protein>
<evidence type="ECO:0000313" key="8">
    <source>
        <dbReference type="EMBL" id="MBU3076871.1"/>
    </source>
</evidence>
<keyword evidence="3 6" id="KW-0479">Metal-binding</keyword>
<feature type="active site" evidence="6">
    <location>
        <position position="139"/>
    </location>
</feature>
<comment type="catalytic activity">
    <reaction evidence="6">
        <text>Endonucleolytic cleavage at a junction such as a reciprocal single-stranded crossover between two homologous DNA duplexes (Holliday junction).</text>
        <dbReference type="EC" id="3.1.21.10"/>
    </reaction>
</comment>
<evidence type="ECO:0000256" key="4">
    <source>
        <dbReference type="ARBA" id="ARBA00022759"/>
    </source>
</evidence>
<accession>A0ABS6BGB2</accession>
<dbReference type="EMBL" id="JAHKRT010000002">
    <property type="protein sequence ID" value="MBU3076871.1"/>
    <property type="molecule type" value="Genomic_DNA"/>
</dbReference>
<dbReference type="RefSeq" id="WP_216321627.1">
    <property type="nucleotide sequence ID" value="NZ_JAHKRT010000002.1"/>
</dbReference>
<evidence type="ECO:0000256" key="7">
    <source>
        <dbReference type="NCBIfam" id="TIGR00228"/>
    </source>
</evidence>
<keyword evidence="2 6" id="KW-0540">Nuclease</keyword>
<dbReference type="Pfam" id="PF02075">
    <property type="entry name" value="RuvC"/>
    <property type="match status" value="1"/>
</dbReference>
<keyword evidence="5 6" id="KW-0378">Hydrolase</keyword>
<reference evidence="8 9" key="1">
    <citation type="submission" date="2021-06" db="EMBL/GenBank/DDBJ databases">
        <title>Sphingomonas sp. XMGL2, whole genome shotgun sequencing project.</title>
        <authorList>
            <person name="Zhao G."/>
            <person name="Shen L."/>
        </authorList>
    </citation>
    <scope>NUCLEOTIDE SEQUENCE [LARGE SCALE GENOMIC DNA]</scope>
    <source>
        <strain evidence="8 9">XMGL2</strain>
    </source>
</reference>
<dbReference type="GO" id="GO:0016787">
    <property type="term" value="F:hydrolase activity"/>
    <property type="evidence" value="ECO:0007669"/>
    <property type="project" value="UniProtKB-KW"/>
</dbReference>
<evidence type="ECO:0000313" key="9">
    <source>
        <dbReference type="Proteomes" id="UP000776276"/>
    </source>
</evidence>
<proteinExistence type="inferred from homology"/>
<evidence type="ECO:0000256" key="1">
    <source>
        <dbReference type="ARBA" id="ARBA00022490"/>
    </source>
</evidence>
<dbReference type="PROSITE" id="PS01321">
    <property type="entry name" value="RUVC"/>
    <property type="match status" value="1"/>
</dbReference>
<dbReference type="InterPro" id="IPR002176">
    <property type="entry name" value="X-over_junc_endoDNase_RuvC"/>
</dbReference>
<comment type="subunit">
    <text evidence="6">Homodimer which binds Holliday junction (HJ) DNA. The HJ becomes 2-fold symmetrical on binding to RuvC with unstacked arms; it has a different conformation from HJ DNA in complex with RuvA. In the full resolvosome a probable DNA-RuvA(4)-RuvB(12)-RuvC(2) complex forms which resolves the HJ.</text>
</comment>
<keyword evidence="6" id="KW-0238">DNA-binding</keyword>
<comment type="caution">
    <text evidence="8">The sequence shown here is derived from an EMBL/GenBank/DDBJ whole genome shotgun (WGS) entry which is preliminary data.</text>
</comment>
<dbReference type="HAMAP" id="MF_00034">
    <property type="entry name" value="RuvC"/>
    <property type="match status" value="1"/>
</dbReference>
<keyword evidence="6" id="KW-0233">DNA recombination</keyword>
<dbReference type="CDD" id="cd16962">
    <property type="entry name" value="RuvC"/>
    <property type="match status" value="1"/>
</dbReference>
<dbReference type="PANTHER" id="PTHR30194">
    <property type="entry name" value="CROSSOVER JUNCTION ENDODEOXYRIBONUCLEASE RUVC"/>
    <property type="match status" value="1"/>
</dbReference>
<evidence type="ECO:0000256" key="2">
    <source>
        <dbReference type="ARBA" id="ARBA00022722"/>
    </source>
</evidence>
<keyword evidence="6" id="KW-0234">DNA repair</keyword>
<organism evidence="8 9">
    <name type="scientific">Sphingomonas quercus</name>
    <dbReference type="NCBI Taxonomy" id="2842451"/>
    <lineage>
        <taxon>Bacteria</taxon>
        <taxon>Pseudomonadati</taxon>
        <taxon>Pseudomonadota</taxon>
        <taxon>Alphaproteobacteria</taxon>
        <taxon>Sphingomonadales</taxon>
        <taxon>Sphingomonadaceae</taxon>
        <taxon>Sphingomonas</taxon>
    </lineage>
</organism>
<comment type="similarity">
    <text evidence="6">Belongs to the RuvC family.</text>
</comment>
<keyword evidence="4 6" id="KW-0255">Endonuclease</keyword>